<dbReference type="GO" id="GO:0005634">
    <property type="term" value="C:nucleus"/>
    <property type="evidence" value="ECO:0007669"/>
    <property type="project" value="UniProtKB-SubCell"/>
</dbReference>
<keyword evidence="4 11" id="KW-0479">Metal-binding</keyword>
<keyword evidence="9" id="KW-0804">Transcription</keyword>
<dbReference type="GO" id="GO:0006915">
    <property type="term" value="P:apoptotic process"/>
    <property type="evidence" value="ECO:0007669"/>
    <property type="project" value="UniProtKB-KW"/>
</dbReference>
<keyword evidence="5 11" id="KW-0862">Zinc</keyword>
<feature type="binding site" evidence="11">
    <location>
        <position position="163"/>
    </location>
    <ligand>
        <name>Zn(2+)</name>
        <dbReference type="ChEBI" id="CHEBI:29105"/>
    </ligand>
</feature>
<evidence type="ECO:0000256" key="2">
    <source>
        <dbReference type="ARBA" id="ARBA00006167"/>
    </source>
</evidence>
<dbReference type="AlphaFoldDB" id="A0A9N9S7Q3"/>
<comment type="similarity">
    <text evidence="2">Belongs to the p53 family.</text>
</comment>
<reference evidence="15" key="1">
    <citation type="submission" date="2022-01" db="EMBL/GenBank/DDBJ databases">
        <authorList>
            <person name="King R."/>
        </authorList>
    </citation>
    <scope>NUCLEOTIDE SEQUENCE</scope>
</reference>
<dbReference type="EMBL" id="OU895879">
    <property type="protein sequence ID" value="CAG9809806.1"/>
    <property type="molecule type" value="Genomic_DNA"/>
</dbReference>
<feature type="binding site" evidence="11">
    <location>
        <position position="222"/>
    </location>
    <ligand>
        <name>Zn(2+)</name>
        <dbReference type="ChEBI" id="CHEBI:29105"/>
    </ligand>
</feature>
<feature type="compositionally biased region" description="Polar residues" evidence="13">
    <location>
        <begin position="286"/>
        <end position="301"/>
    </location>
</feature>
<evidence type="ECO:0000259" key="14">
    <source>
        <dbReference type="Pfam" id="PF00870"/>
    </source>
</evidence>
<evidence type="ECO:0000256" key="4">
    <source>
        <dbReference type="ARBA" id="ARBA00022723"/>
    </source>
</evidence>
<keyword evidence="7" id="KW-0238">DNA-binding</keyword>
<dbReference type="GO" id="GO:0046872">
    <property type="term" value="F:metal ion binding"/>
    <property type="evidence" value="ECO:0007669"/>
    <property type="project" value="UniProtKB-KW"/>
</dbReference>
<feature type="binding site" evidence="11">
    <location>
        <position position="166"/>
    </location>
    <ligand>
        <name>Zn(2+)</name>
        <dbReference type="ChEBI" id="CHEBI:29105"/>
    </ligand>
</feature>
<dbReference type="CDD" id="cd08367">
    <property type="entry name" value="P53"/>
    <property type="match status" value="1"/>
</dbReference>
<keyword evidence="6" id="KW-0805">Transcription regulation</keyword>
<evidence type="ECO:0000256" key="12">
    <source>
        <dbReference type="PIRSR" id="PIRSR602117-2"/>
    </source>
</evidence>
<keyword evidence="8" id="KW-0010">Activator</keyword>
<dbReference type="PANTHER" id="PTHR11447:SF16">
    <property type="entry name" value="P53 PROTEIN LONG FORM VARIANT 1"/>
    <property type="match status" value="1"/>
</dbReference>
<evidence type="ECO:0000313" key="16">
    <source>
        <dbReference type="Proteomes" id="UP001153620"/>
    </source>
</evidence>
<feature type="region of interest" description="Disordered" evidence="13">
    <location>
        <begin position="267"/>
        <end position="301"/>
    </location>
</feature>
<evidence type="ECO:0000256" key="13">
    <source>
        <dbReference type="SAM" id="MobiDB-lite"/>
    </source>
</evidence>
<reference evidence="15" key="2">
    <citation type="submission" date="2022-10" db="EMBL/GenBank/DDBJ databases">
        <authorList>
            <consortium name="ENA_rothamsted_submissions"/>
            <consortium name="culmorum"/>
            <person name="King R."/>
        </authorList>
    </citation>
    <scope>NUCLEOTIDE SEQUENCE</scope>
</reference>
<dbReference type="PANTHER" id="PTHR11447">
    <property type="entry name" value="CELLULAR TUMOR ANTIGEN P53"/>
    <property type="match status" value="1"/>
</dbReference>
<evidence type="ECO:0000313" key="15">
    <source>
        <dbReference type="EMBL" id="CAG9809806.1"/>
    </source>
</evidence>
<evidence type="ECO:0000256" key="11">
    <source>
        <dbReference type="PIRSR" id="PIRSR602117-1"/>
    </source>
</evidence>
<feature type="binding site" evidence="11">
    <location>
        <position position="226"/>
    </location>
    <ligand>
        <name>Zn(2+)</name>
        <dbReference type="ChEBI" id="CHEBI:29105"/>
    </ligand>
</feature>
<dbReference type="InterPro" id="IPR008967">
    <property type="entry name" value="p53-like_TF_DNA-bd_sf"/>
</dbReference>
<dbReference type="Pfam" id="PF00870">
    <property type="entry name" value="P53"/>
    <property type="match status" value="1"/>
</dbReference>
<gene>
    <name evidence="15" type="ORF">CHIRRI_LOCUS12626</name>
</gene>
<feature type="domain" description="p53 DNA-binding" evidence="14">
    <location>
        <begin position="88"/>
        <end position="272"/>
    </location>
</feature>
<dbReference type="PRINTS" id="PR00386">
    <property type="entry name" value="P53SUPPRESSR"/>
</dbReference>
<evidence type="ECO:0000256" key="6">
    <source>
        <dbReference type="ARBA" id="ARBA00023015"/>
    </source>
</evidence>
<proteinExistence type="inferred from homology"/>
<protein>
    <recommendedName>
        <fullName evidence="14">p53 DNA-binding domain-containing protein</fullName>
    </recommendedName>
</protein>
<evidence type="ECO:0000256" key="1">
    <source>
        <dbReference type="ARBA" id="ARBA00004123"/>
    </source>
</evidence>
<evidence type="ECO:0000256" key="10">
    <source>
        <dbReference type="ARBA" id="ARBA00023242"/>
    </source>
</evidence>
<name>A0A9N9S7Q3_9DIPT</name>
<dbReference type="SUPFAM" id="SSF49417">
    <property type="entry name" value="p53-like transcription factors"/>
    <property type="match status" value="1"/>
</dbReference>
<dbReference type="Proteomes" id="UP001153620">
    <property type="component" value="Chromosome 3"/>
</dbReference>
<evidence type="ECO:0000256" key="7">
    <source>
        <dbReference type="ARBA" id="ARBA00023125"/>
    </source>
</evidence>
<accession>A0A9N9S7Q3</accession>
<evidence type="ECO:0000256" key="8">
    <source>
        <dbReference type="ARBA" id="ARBA00023159"/>
    </source>
</evidence>
<keyword evidence="16" id="KW-1185">Reference proteome</keyword>
<comment type="subcellular location">
    <subcellularLocation>
        <location evidence="1">Nucleus</location>
    </subcellularLocation>
</comment>
<evidence type="ECO:0000256" key="5">
    <source>
        <dbReference type="ARBA" id="ARBA00022833"/>
    </source>
</evidence>
<dbReference type="InterPro" id="IPR012346">
    <property type="entry name" value="p53/RUNT-type_TF_DNA-bd_sf"/>
</dbReference>
<organism evidence="15 16">
    <name type="scientific">Chironomus riparius</name>
    <dbReference type="NCBI Taxonomy" id="315576"/>
    <lineage>
        <taxon>Eukaryota</taxon>
        <taxon>Metazoa</taxon>
        <taxon>Ecdysozoa</taxon>
        <taxon>Arthropoda</taxon>
        <taxon>Hexapoda</taxon>
        <taxon>Insecta</taxon>
        <taxon>Pterygota</taxon>
        <taxon>Neoptera</taxon>
        <taxon>Endopterygota</taxon>
        <taxon>Diptera</taxon>
        <taxon>Nematocera</taxon>
        <taxon>Chironomoidea</taxon>
        <taxon>Chironomidae</taxon>
        <taxon>Chironominae</taxon>
        <taxon>Chironomus</taxon>
    </lineage>
</organism>
<dbReference type="InterPro" id="IPR002117">
    <property type="entry name" value="p53_tumour_suppressor"/>
</dbReference>
<keyword evidence="3" id="KW-0053">Apoptosis</keyword>
<evidence type="ECO:0000256" key="3">
    <source>
        <dbReference type="ARBA" id="ARBA00022703"/>
    </source>
</evidence>
<keyword evidence="10" id="KW-0539">Nucleus</keyword>
<dbReference type="GO" id="GO:0000978">
    <property type="term" value="F:RNA polymerase II cis-regulatory region sequence-specific DNA binding"/>
    <property type="evidence" value="ECO:0007669"/>
    <property type="project" value="TreeGrafter"/>
</dbReference>
<dbReference type="OrthoDB" id="5915660at2759"/>
<sequence>MVESQDSLYSLSSPDLDLDRFDTGELNLLSSQLSQNGELKSLEIDSQTLVNNLGFLAQEEYPQYFHEILEIPPLPNLDHLRQLPNLEDMSENNWKFDMQLKSESGNKSSWLYSGSLNKVFVKINTPLNVYPAFVRYDVNAELFIRAMIVYSSQNDLPEPVKKCPNHKEKYTGCFADHILRCDNTESVYRGNENGKVFEEKLAVLVPMKNIASNEPLKLTFTCQNSCSGGMNRKSTSLIFTLEDQYQNILGRKCMHFKVCSCPRRDKEKDEQTTKTLPKKRKIEGSNAPSTSKKQHLMQKQDSTETLMMDQSPVESPIATIPGTFMNIKQEQDAQVELKILLPNDALKKKALDAVYNVIAGEMSRSGNSALNYYLTELQKQIDDNEI</sequence>
<evidence type="ECO:0000256" key="9">
    <source>
        <dbReference type="ARBA" id="ARBA00023163"/>
    </source>
</evidence>
<dbReference type="InterPro" id="IPR011615">
    <property type="entry name" value="p53_DNA-bd"/>
</dbReference>
<comment type="cofactor">
    <cofactor evidence="11">
        <name>Zn(2+)</name>
        <dbReference type="ChEBI" id="CHEBI:29105"/>
    </cofactor>
    <text evidence="11">Binds 1 zinc ion per subunit.</text>
</comment>
<feature type="site" description="Interaction with DNA" evidence="12">
    <location>
        <position position="107"/>
    </location>
</feature>
<dbReference type="Gene3D" id="2.60.40.720">
    <property type="match status" value="1"/>
</dbReference>
<dbReference type="GO" id="GO:0000981">
    <property type="term" value="F:DNA-binding transcription factor activity, RNA polymerase II-specific"/>
    <property type="evidence" value="ECO:0007669"/>
    <property type="project" value="TreeGrafter"/>
</dbReference>